<evidence type="ECO:0000313" key="10">
    <source>
        <dbReference type="Proteomes" id="UP000717696"/>
    </source>
</evidence>
<name>A0A9P9ESJ2_9HYPO</name>
<dbReference type="Pfam" id="PF20684">
    <property type="entry name" value="Fung_rhodopsin"/>
    <property type="match status" value="1"/>
</dbReference>
<feature type="transmembrane region" description="Helical" evidence="7">
    <location>
        <begin position="194"/>
        <end position="216"/>
    </location>
</feature>
<evidence type="ECO:0000256" key="2">
    <source>
        <dbReference type="ARBA" id="ARBA00022692"/>
    </source>
</evidence>
<feature type="domain" description="Rhodopsin" evidence="8">
    <location>
        <begin position="27"/>
        <end position="261"/>
    </location>
</feature>
<reference evidence="9" key="1">
    <citation type="journal article" date="2021" name="Nat. Commun.">
        <title>Genetic determinants of endophytism in the Arabidopsis root mycobiome.</title>
        <authorList>
            <person name="Mesny F."/>
            <person name="Miyauchi S."/>
            <person name="Thiergart T."/>
            <person name="Pickel B."/>
            <person name="Atanasova L."/>
            <person name="Karlsson M."/>
            <person name="Huettel B."/>
            <person name="Barry K.W."/>
            <person name="Haridas S."/>
            <person name="Chen C."/>
            <person name="Bauer D."/>
            <person name="Andreopoulos W."/>
            <person name="Pangilinan J."/>
            <person name="LaButti K."/>
            <person name="Riley R."/>
            <person name="Lipzen A."/>
            <person name="Clum A."/>
            <person name="Drula E."/>
            <person name="Henrissat B."/>
            <person name="Kohler A."/>
            <person name="Grigoriev I.V."/>
            <person name="Martin F.M."/>
            <person name="Hacquard S."/>
        </authorList>
    </citation>
    <scope>NUCLEOTIDE SEQUENCE</scope>
    <source>
        <strain evidence="9">MPI-CAGE-AT-0021</strain>
    </source>
</reference>
<organism evidence="9 10">
    <name type="scientific">Dactylonectria estremocensis</name>
    <dbReference type="NCBI Taxonomy" id="1079267"/>
    <lineage>
        <taxon>Eukaryota</taxon>
        <taxon>Fungi</taxon>
        <taxon>Dikarya</taxon>
        <taxon>Ascomycota</taxon>
        <taxon>Pezizomycotina</taxon>
        <taxon>Sordariomycetes</taxon>
        <taxon>Hypocreomycetidae</taxon>
        <taxon>Hypocreales</taxon>
        <taxon>Nectriaceae</taxon>
        <taxon>Dactylonectria</taxon>
    </lineage>
</organism>
<feature type="transmembrane region" description="Helical" evidence="7">
    <location>
        <begin position="129"/>
        <end position="148"/>
    </location>
</feature>
<evidence type="ECO:0000256" key="7">
    <source>
        <dbReference type="SAM" id="Phobius"/>
    </source>
</evidence>
<comment type="similarity">
    <text evidence="5">Belongs to the SAT4 family.</text>
</comment>
<keyword evidence="4 7" id="KW-0472">Membrane</keyword>
<comment type="caution">
    <text evidence="9">The sequence shown here is derived from an EMBL/GenBank/DDBJ whole genome shotgun (WGS) entry which is preliminary data.</text>
</comment>
<dbReference type="GO" id="GO:0016020">
    <property type="term" value="C:membrane"/>
    <property type="evidence" value="ECO:0007669"/>
    <property type="project" value="UniProtKB-SubCell"/>
</dbReference>
<feature type="transmembrane region" description="Helical" evidence="7">
    <location>
        <begin position="88"/>
        <end position="108"/>
    </location>
</feature>
<comment type="subcellular location">
    <subcellularLocation>
        <location evidence="1">Membrane</location>
        <topology evidence="1">Multi-pass membrane protein</topology>
    </subcellularLocation>
</comment>
<dbReference type="EMBL" id="JAGMUU010000010">
    <property type="protein sequence ID" value="KAH7144163.1"/>
    <property type="molecule type" value="Genomic_DNA"/>
</dbReference>
<evidence type="ECO:0000256" key="4">
    <source>
        <dbReference type="ARBA" id="ARBA00023136"/>
    </source>
</evidence>
<feature type="compositionally biased region" description="Basic residues" evidence="6">
    <location>
        <begin position="293"/>
        <end position="309"/>
    </location>
</feature>
<keyword evidence="10" id="KW-1185">Reference proteome</keyword>
<dbReference type="Proteomes" id="UP000717696">
    <property type="component" value="Unassembled WGS sequence"/>
</dbReference>
<dbReference type="PANTHER" id="PTHR33048">
    <property type="entry name" value="PTH11-LIKE INTEGRAL MEMBRANE PROTEIN (AFU_ORTHOLOGUE AFUA_5G11245)"/>
    <property type="match status" value="1"/>
</dbReference>
<dbReference type="OrthoDB" id="5143619at2759"/>
<evidence type="ECO:0000259" key="8">
    <source>
        <dbReference type="Pfam" id="PF20684"/>
    </source>
</evidence>
<feature type="transmembrane region" description="Helical" evidence="7">
    <location>
        <begin position="163"/>
        <end position="182"/>
    </location>
</feature>
<feature type="transmembrane region" description="Helical" evidence="7">
    <location>
        <begin position="6"/>
        <end position="28"/>
    </location>
</feature>
<accession>A0A9P9ESJ2</accession>
<keyword evidence="2 7" id="KW-0812">Transmembrane</keyword>
<proteinExistence type="inferred from homology"/>
<evidence type="ECO:0000256" key="5">
    <source>
        <dbReference type="ARBA" id="ARBA00038359"/>
    </source>
</evidence>
<evidence type="ECO:0000256" key="6">
    <source>
        <dbReference type="SAM" id="MobiDB-lite"/>
    </source>
</evidence>
<feature type="region of interest" description="Disordered" evidence="6">
    <location>
        <begin position="274"/>
        <end position="309"/>
    </location>
</feature>
<evidence type="ECO:0000313" key="9">
    <source>
        <dbReference type="EMBL" id="KAH7144163.1"/>
    </source>
</evidence>
<protein>
    <recommendedName>
        <fullName evidence="8">Rhodopsin domain-containing protein</fullName>
    </recommendedName>
</protein>
<dbReference type="InterPro" id="IPR052337">
    <property type="entry name" value="SAT4-like"/>
</dbReference>
<feature type="transmembrane region" description="Helical" evidence="7">
    <location>
        <begin position="40"/>
        <end position="59"/>
    </location>
</feature>
<sequence length="309" mass="34365">MHGISGEALLAVEWSLLGIALCLILARLNLRLNHLGRRLVTSDGFILASFAAAVSHNAMDASLHRRGVYTSHMDLALTQLKAPPDERIIIFKIAFFMNIPFYLEMYLYKAALLALYYEIFARDSRKLRAALTCLSVYCAVGFITTMSLDAPCSTHCTTVADNLGWAFHFTAEVLIFLLPVIYISQTNMTRPQKLSAGFTFCVGFISISITIARWFVVQAVFTKDPTFTTAGLQCISEVFYVADGHSGLIVAILPSLRPYLRIWQGADLSSRPAEIVTKSQNAPEESTVDRNRHSSRRSSSRRSLNRNSA</sequence>
<evidence type="ECO:0000256" key="1">
    <source>
        <dbReference type="ARBA" id="ARBA00004141"/>
    </source>
</evidence>
<dbReference type="InterPro" id="IPR049326">
    <property type="entry name" value="Rhodopsin_dom_fungi"/>
</dbReference>
<evidence type="ECO:0000256" key="3">
    <source>
        <dbReference type="ARBA" id="ARBA00022989"/>
    </source>
</evidence>
<keyword evidence="3 7" id="KW-1133">Transmembrane helix</keyword>
<gene>
    <name evidence="9" type="ORF">B0J13DRAFT_525555</name>
</gene>
<dbReference type="PANTHER" id="PTHR33048:SF92">
    <property type="entry name" value="INTEGRAL MEMBRANE PROTEIN"/>
    <property type="match status" value="1"/>
</dbReference>
<dbReference type="AlphaFoldDB" id="A0A9P9ESJ2"/>